<dbReference type="STRING" id="1921510.BSL82_02315"/>
<organism evidence="1 2">
    <name type="scientific">Tardibacter chloracetimidivorans</name>
    <dbReference type="NCBI Taxonomy" id="1921510"/>
    <lineage>
        <taxon>Bacteria</taxon>
        <taxon>Pseudomonadati</taxon>
        <taxon>Pseudomonadota</taxon>
        <taxon>Alphaproteobacteria</taxon>
        <taxon>Sphingomonadales</taxon>
        <taxon>Sphingomonadaceae</taxon>
        <taxon>Tardibacter</taxon>
    </lineage>
</organism>
<dbReference type="KEGG" id="sphj:BSL82_02315"/>
<evidence type="ECO:0000313" key="2">
    <source>
        <dbReference type="Proteomes" id="UP000182063"/>
    </source>
</evidence>
<dbReference type="EMBL" id="CP018221">
    <property type="protein sequence ID" value="API58282.1"/>
    <property type="molecule type" value="Genomic_DNA"/>
</dbReference>
<protein>
    <submittedName>
        <fullName evidence="1">Uncharacterized protein</fullName>
    </submittedName>
</protein>
<evidence type="ECO:0000313" key="1">
    <source>
        <dbReference type="EMBL" id="API58282.1"/>
    </source>
</evidence>
<accession>A0A1L3ZRM3</accession>
<dbReference type="Proteomes" id="UP000182063">
    <property type="component" value="Chromosome"/>
</dbReference>
<proteinExistence type="predicted"/>
<keyword evidence="2" id="KW-1185">Reference proteome</keyword>
<dbReference type="AlphaFoldDB" id="A0A1L3ZRM3"/>
<sequence length="121" mass="13333">MPALAKAPARAQARAPDPMIDLTDDLDALRDDWGVEITFIPKVGSSVTISDAIRHDEPADLMEGRSMRRIAFELPASSLSRDPAKEDAIRDAAGTVWLVTQVKRLDEAGAWYLDVERSTRT</sequence>
<gene>
    <name evidence="1" type="ORF">BSL82_02315</name>
</gene>
<name>A0A1L3ZRM3_9SPHN</name>
<reference evidence="2" key="1">
    <citation type="submission" date="2016-11" db="EMBL/GenBank/DDBJ databases">
        <title>Complete Genome Sequence of alachlor-degrading Sphingomonas sp. strain JJ-A5.</title>
        <authorList>
            <person name="Lee H."/>
            <person name="Ka J.-O."/>
        </authorList>
    </citation>
    <scope>NUCLEOTIDE SEQUENCE [LARGE SCALE GENOMIC DNA]</scope>
    <source>
        <strain evidence="2">JJ-A5</strain>
    </source>
</reference>